<gene>
    <name evidence="10" type="ORF">GCM10007872_09450</name>
</gene>
<keyword evidence="4" id="KW-1003">Cell membrane</keyword>
<organism evidence="10 11">
    <name type="scientific">Gluconobacter sphaericus NBRC 12467</name>
    <dbReference type="NCBI Taxonomy" id="1307951"/>
    <lineage>
        <taxon>Bacteria</taxon>
        <taxon>Pseudomonadati</taxon>
        <taxon>Pseudomonadota</taxon>
        <taxon>Alphaproteobacteria</taxon>
        <taxon>Acetobacterales</taxon>
        <taxon>Acetobacteraceae</taxon>
        <taxon>Gluconobacter</taxon>
    </lineage>
</organism>
<dbReference type="PROSITE" id="PS50893">
    <property type="entry name" value="ABC_TRANSPORTER_2"/>
    <property type="match status" value="1"/>
</dbReference>
<evidence type="ECO:0000256" key="4">
    <source>
        <dbReference type="ARBA" id="ARBA00022475"/>
    </source>
</evidence>
<protein>
    <submittedName>
        <fullName evidence="10">ABC transporter ATP-binding protein</fullName>
    </submittedName>
</protein>
<keyword evidence="11" id="KW-1185">Reference proteome</keyword>
<name>A0AA37W960_9PROT</name>
<dbReference type="PIRSF" id="PIRSF039085">
    <property type="entry name" value="ABC_ATPase_HisP"/>
    <property type="match status" value="1"/>
</dbReference>
<dbReference type="Gene3D" id="3.40.50.300">
    <property type="entry name" value="P-loop containing nucleotide triphosphate hydrolases"/>
    <property type="match status" value="1"/>
</dbReference>
<dbReference type="InterPro" id="IPR030679">
    <property type="entry name" value="ABC_ATPase_HisP-typ"/>
</dbReference>
<sequence>MTVVSFQNVSKSFGERQVLTDITFDVPKGEVVSLIGPSGAGKSTLLRCVNQLDRHTAGSISVAGQSISPSCRQRDLIQLRQHVGMVFQSFNLWPHLSAIGNVMEGPVTVLGTPRAQAREQAAALLEQVGLSAHASKYPGQLSGGQQQRVAIARALAMQPKVMLFDEATSALDPEMVQEVLGVMEKLAESGMTMLVVTHEMAFARRIGHRVIFMVDGQIVEDERPETFFSAPATERGRTFLSRALPT</sequence>
<dbReference type="Pfam" id="PF00005">
    <property type="entry name" value="ABC_tran"/>
    <property type="match status" value="1"/>
</dbReference>
<comment type="caution">
    <text evidence="10">The sequence shown here is derived from an EMBL/GenBank/DDBJ whole genome shotgun (WGS) entry which is preliminary data.</text>
</comment>
<dbReference type="GO" id="GO:0005524">
    <property type="term" value="F:ATP binding"/>
    <property type="evidence" value="ECO:0007669"/>
    <property type="project" value="UniProtKB-KW"/>
</dbReference>
<evidence type="ECO:0000256" key="2">
    <source>
        <dbReference type="ARBA" id="ARBA00005417"/>
    </source>
</evidence>
<dbReference type="PANTHER" id="PTHR43166:SF9">
    <property type="entry name" value="GLUTAMATE_ASPARTATE IMPORT ATP-BINDING PROTEIN GLTL"/>
    <property type="match status" value="1"/>
</dbReference>
<dbReference type="FunFam" id="3.40.50.300:FF:000020">
    <property type="entry name" value="Amino acid ABC transporter ATP-binding component"/>
    <property type="match status" value="1"/>
</dbReference>
<dbReference type="GO" id="GO:0015424">
    <property type="term" value="F:ABC-type amino acid transporter activity"/>
    <property type="evidence" value="ECO:0007669"/>
    <property type="project" value="InterPro"/>
</dbReference>
<evidence type="ECO:0000256" key="5">
    <source>
        <dbReference type="ARBA" id="ARBA00022741"/>
    </source>
</evidence>
<evidence type="ECO:0000256" key="3">
    <source>
        <dbReference type="ARBA" id="ARBA00022448"/>
    </source>
</evidence>
<dbReference type="InterPro" id="IPR003439">
    <property type="entry name" value="ABC_transporter-like_ATP-bd"/>
</dbReference>
<evidence type="ECO:0000256" key="7">
    <source>
        <dbReference type="ARBA" id="ARBA00022970"/>
    </source>
</evidence>
<comment type="similarity">
    <text evidence="2">Belongs to the ABC transporter superfamily.</text>
</comment>
<dbReference type="EMBL" id="BSNZ01000007">
    <property type="protein sequence ID" value="GLQ84037.1"/>
    <property type="molecule type" value="Genomic_DNA"/>
</dbReference>
<keyword evidence="6 10" id="KW-0067">ATP-binding</keyword>
<accession>A0AA37W960</accession>
<evidence type="ECO:0000256" key="8">
    <source>
        <dbReference type="ARBA" id="ARBA00023136"/>
    </source>
</evidence>
<keyword evidence="5" id="KW-0547">Nucleotide-binding</keyword>
<evidence type="ECO:0000256" key="6">
    <source>
        <dbReference type="ARBA" id="ARBA00022840"/>
    </source>
</evidence>
<keyword evidence="7" id="KW-0029">Amino-acid transport</keyword>
<reference evidence="11" key="1">
    <citation type="journal article" date="2019" name="Int. J. Syst. Evol. Microbiol.">
        <title>The Global Catalogue of Microorganisms (GCM) 10K type strain sequencing project: providing services to taxonomists for standard genome sequencing and annotation.</title>
        <authorList>
            <consortium name="The Broad Institute Genomics Platform"/>
            <consortium name="The Broad Institute Genome Sequencing Center for Infectious Disease"/>
            <person name="Wu L."/>
            <person name="Ma J."/>
        </authorList>
    </citation>
    <scope>NUCLEOTIDE SEQUENCE [LARGE SCALE GENOMIC DNA]</scope>
    <source>
        <strain evidence="11">NBRC 12467</strain>
    </source>
</reference>
<dbReference type="SUPFAM" id="SSF52540">
    <property type="entry name" value="P-loop containing nucleoside triphosphate hydrolases"/>
    <property type="match status" value="1"/>
</dbReference>
<dbReference type="Proteomes" id="UP001156708">
    <property type="component" value="Unassembled WGS sequence"/>
</dbReference>
<feature type="domain" description="ABC transporter" evidence="9">
    <location>
        <begin position="4"/>
        <end position="240"/>
    </location>
</feature>
<dbReference type="CDD" id="cd03262">
    <property type="entry name" value="ABC_HisP_GlnQ"/>
    <property type="match status" value="1"/>
</dbReference>
<dbReference type="PROSITE" id="PS00211">
    <property type="entry name" value="ABC_TRANSPORTER_1"/>
    <property type="match status" value="1"/>
</dbReference>
<dbReference type="InterPro" id="IPR050086">
    <property type="entry name" value="MetN_ABC_transporter-like"/>
</dbReference>
<keyword evidence="8" id="KW-0472">Membrane</keyword>
<dbReference type="InterPro" id="IPR003593">
    <property type="entry name" value="AAA+_ATPase"/>
</dbReference>
<evidence type="ECO:0000313" key="11">
    <source>
        <dbReference type="Proteomes" id="UP001156708"/>
    </source>
</evidence>
<dbReference type="AlphaFoldDB" id="A0AA37W960"/>
<evidence type="ECO:0000256" key="1">
    <source>
        <dbReference type="ARBA" id="ARBA00004202"/>
    </source>
</evidence>
<dbReference type="RefSeq" id="WP_141350951.1">
    <property type="nucleotide sequence ID" value="NZ_BARA01000008.1"/>
</dbReference>
<dbReference type="InterPro" id="IPR017871">
    <property type="entry name" value="ABC_transporter-like_CS"/>
</dbReference>
<dbReference type="GO" id="GO:0005886">
    <property type="term" value="C:plasma membrane"/>
    <property type="evidence" value="ECO:0007669"/>
    <property type="project" value="UniProtKB-SubCell"/>
</dbReference>
<keyword evidence="3" id="KW-0813">Transport</keyword>
<dbReference type="SMART" id="SM00382">
    <property type="entry name" value="AAA"/>
    <property type="match status" value="1"/>
</dbReference>
<evidence type="ECO:0000259" key="9">
    <source>
        <dbReference type="PROSITE" id="PS50893"/>
    </source>
</evidence>
<dbReference type="GO" id="GO:0016887">
    <property type="term" value="F:ATP hydrolysis activity"/>
    <property type="evidence" value="ECO:0007669"/>
    <property type="project" value="InterPro"/>
</dbReference>
<evidence type="ECO:0000313" key="10">
    <source>
        <dbReference type="EMBL" id="GLQ84037.1"/>
    </source>
</evidence>
<proteinExistence type="inferred from homology"/>
<dbReference type="InterPro" id="IPR027417">
    <property type="entry name" value="P-loop_NTPase"/>
</dbReference>
<dbReference type="PANTHER" id="PTHR43166">
    <property type="entry name" value="AMINO ACID IMPORT ATP-BINDING PROTEIN"/>
    <property type="match status" value="1"/>
</dbReference>
<comment type="subcellular location">
    <subcellularLocation>
        <location evidence="1">Cell membrane</location>
        <topology evidence="1">Peripheral membrane protein</topology>
    </subcellularLocation>
</comment>